<dbReference type="InterPro" id="IPR004839">
    <property type="entry name" value="Aminotransferase_I/II_large"/>
</dbReference>
<keyword evidence="5" id="KW-0663">Pyridoxal phosphate</keyword>
<dbReference type="EMBL" id="ML119669">
    <property type="protein sequence ID" value="RPA82780.1"/>
    <property type="molecule type" value="Genomic_DNA"/>
</dbReference>
<dbReference type="GO" id="GO:0030170">
    <property type="term" value="F:pyridoxal phosphate binding"/>
    <property type="evidence" value="ECO:0007669"/>
    <property type="project" value="InterPro"/>
</dbReference>
<sequence length="474" mass="53490">MNSSETPEPKDLPETIRPESERESSVHQRFRDAHEGHKHSGLDESRTSTGVIWATDQAAAKGYYDEPHLWGNLGQGAPETTPISADGKDEPIPRPTSVDMTSDDLEYGPVAGLKELRAAVAKLYNEDHRQGMESQYTWENVCIVPGGRAGLVRIGAVLGNVYVGFYIPDYSAYSDMLGTFKNFSAVPTPLDRDDNYHLTPEIVEGDLKRGTAVFLASNPRNPTGNVSRDEELERIHNSCRGKATLVMDEFYSGYQYTTNCDGRTISSAKYVQDVNKDDVLIVDGMTKRFRLPGWRVCWVLGPKDFIHSLSSSGSFLDGGANVPLQKAAIEMLEPQRVRKQMAFLQRHFMTKRDFVVGRLREIGFTIKTPPEATFYIWLDLSGLPSKINNGLTFFEACLEEKVIVVPGIFFDLNPAHRRDLFDSPCHHYVRLSYGPKMETLKRAMDGIERVVKKAKMLEEKEFKERQKNEENRGR</sequence>
<accession>A0A3N4IF54</accession>
<feature type="compositionally biased region" description="Basic and acidic residues" evidence="6">
    <location>
        <begin position="7"/>
        <end position="45"/>
    </location>
</feature>
<dbReference type="InterPro" id="IPR015422">
    <property type="entry name" value="PyrdxlP-dep_Trfase_small"/>
</dbReference>
<dbReference type="GO" id="GO:0008483">
    <property type="term" value="F:transaminase activity"/>
    <property type="evidence" value="ECO:0007669"/>
    <property type="project" value="UniProtKB-KW"/>
</dbReference>
<organism evidence="8 9">
    <name type="scientific">Ascobolus immersus RN42</name>
    <dbReference type="NCBI Taxonomy" id="1160509"/>
    <lineage>
        <taxon>Eukaryota</taxon>
        <taxon>Fungi</taxon>
        <taxon>Dikarya</taxon>
        <taxon>Ascomycota</taxon>
        <taxon>Pezizomycotina</taxon>
        <taxon>Pezizomycetes</taxon>
        <taxon>Pezizales</taxon>
        <taxon>Ascobolaceae</taxon>
        <taxon>Ascobolus</taxon>
    </lineage>
</organism>
<dbReference type="InterPro" id="IPR050596">
    <property type="entry name" value="AspAT/PAT-like"/>
</dbReference>
<evidence type="ECO:0000256" key="6">
    <source>
        <dbReference type="SAM" id="MobiDB-lite"/>
    </source>
</evidence>
<evidence type="ECO:0000259" key="7">
    <source>
        <dbReference type="Pfam" id="PF00155"/>
    </source>
</evidence>
<dbReference type="CDD" id="cd00609">
    <property type="entry name" value="AAT_like"/>
    <property type="match status" value="1"/>
</dbReference>
<protein>
    <submittedName>
        <fullName evidence="8">Aminotransferase, classes I and II</fullName>
    </submittedName>
</protein>
<dbReference type="PANTHER" id="PTHR46383">
    <property type="entry name" value="ASPARTATE AMINOTRANSFERASE"/>
    <property type="match status" value="1"/>
</dbReference>
<dbReference type="OrthoDB" id="2108at2759"/>
<keyword evidence="9" id="KW-1185">Reference proteome</keyword>
<dbReference type="InterPro" id="IPR015421">
    <property type="entry name" value="PyrdxlP-dep_Trfase_major"/>
</dbReference>
<keyword evidence="4 8" id="KW-0808">Transferase</keyword>
<keyword evidence="3 8" id="KW-0032">Aminotransferase</keyword>
<dbReference type="GO" id="GO:0006520">
    <property type="term" value="P:amino acid metabolic process"/>
    <property type="evidence" value="ECO:0007669"/>
    <property type="project" value="InterPro"/>
</dbReference>
<evidence type="ECO:0000256" key="3">
    <source>
        <dbReference type="ARBA" id="ARBA00022576"/>
    </source>
</evidence>
<dbReference type="Proteomes" id="UP000275078">
    <property type="component" value="Unassembled WGS sequence"/>
</dbReference>
<proteinExistence type="inferred from homology"/>
<name>A0A3N4IF54_ASCIM</name>
<comment type="similarity">
    <text evidence="2">Belongs to the class-I pyridoxal-phosphate-dependent aminotransferase family.</text>
</comment>
<gene>
    <name evidence="8" type="ORF">BJ508DRAFT_413945</name>
</gene>
<dbReference type="Gene3D" id="3.40.640.10">
    <property type="entry name" value="Type I PLP-dependent aspartate aminotransferase-like (Major domain)"/>
    <property type="match status" value="1"/>
</dbReference>
<dbReference type="InterPro" id="IPR015424">
    <property type="entry name" value="PyrdxlP-dep_Trfase"/>
</dbReference>
<feature type="region of interest" description="Disordered" evidence="6">
    <location>
        <begin position="1"/>
        <end position="45"/>
    </location>
</feature>
<evidence type="ECO:0000256" key="1">
    <source>
        <dbReference type="ARBA" id="ARBA00001933"/>
    </source>
</evidence>
<dbReference type="AlphaFoldDB" id="A0A3N4IF54"/>
<dbReference type="Pfam" id="PF00155">
    <property type="entry name" value="Aminotran_1_2"/>
    <property type="match status" value="1"/>
</dbReference>
<evidence type="ECO:0000313" key="9">
    <source>
        <dbReference type="Proteomes" id="UP000275078"/>
    </source>
</evidence>
<dbReference type="PANTHER" id="PTHR46383:SF1">
    <property type="entry name" value="ASPARTATE AMINOTRANSFERASE"/>
    <property type="match status" value="1"/>
</dbReference>
<comment type="cofactor">
    <cofactor evidence="1">
        <name>pyridoxal 5'-phosphate</name>
        <dbReference type="ChEBI" id="CHEBI:597326"/>
    </cofactor>
</comment>
<reference evidence="8 9" key="1">
    <citation type="journal article" date="2018" name="Nat. Ecol. Evol.">
        <title>Pezizomycetes genomes reveal the molecular basis of ectomycorrhizal truffle lifestyle.</title>
        <authorList>
            <person name="Murat C."/>
            <person name="Payen T."/>
            <person name="Noel B."/>
            <person name="Kuo A."/>
            <person name="Morin E."/>
            <person name="Chen J."/>
            <person name="Kohler A."/>
            <person name="Krizsan K."/>
            <person name="Balestrini R."/>
            <person name="Da Silva C."/>
            <person name="Montanini B."/>
            <person name="Hainaut M."/>
            <person name="Levati E."/>
            <person name="Barry K.W."/>
            <person name="Belfiori B."/>
            <person name="Cichocki N."/>
            <person name="Clum A."/>
            <person name="Dockter R.B."/>
            <person name="Fauchery L."/>
            <person name="Guy J."/>
            <person name="Iotti M."/>
            <person name="Le Tacon F."/>
            <person name="Lindquist E.A."/>
            <person name="Lipzen A."/>
            <person name="Malagnac F."/>
            <person name="Mello A."/>
            <person name="Molinier V."/>
            <person name="Miyauchi S."/>
            <person name="Poulain J."/>
            <person name="Riccioni C."/>
            <person name="Rubini A."/>
            <person name="Sitrit Y."/>
            <person name="Splivallo R."/>
            <person name="Traeger S."/>
            <person name="Wang M."/>
            <person name="Zifcakova L."/>
            <person name="Wipf D."/>
            <person name="Zambonelli A."/>
            <person name="Paolocci F."/>
            <person name="Nowrousian M."/>
            <person name="Ottonello S."/>
            <person name="Baldrian P."/>
            <person name="Spatafora J.W."/>
            <person name="Henrissat B."/>
            <person name="Nagy L.G."/>
            <person name="Aury J.M."/>
            <person name="Wincker P."/>
            <person name="Grigoriev I.V."/>
            <person name="Bonfante P."/>
            <person name="Martin F.M."/>
        </authorList>
    </citation>
    <scope>NUCLEOTIDE SEQUENCE [LARGE SCALE GENOMIC DNA]</scope>
    <source>
        <strain evidence="8 9">RN42</strain>
    </source>
</reference>
<dbReference type="Gene3D" id="3.90.1150.10">
    <property type="entry name" value="Aspartate Aminotransferase, domain 1"/>
    <property type="match status" value="1"/>
</dbReference>
<dbReference type="SUPFAM" id="SSF53383">
    <property type="entry name" value="PLP-dependent transferases"/>
    <property type="match status" value="1"/>
</dbReference>
<feature type="domain" description="Aminotransferase class I/classII large" evidence="7">
    <location>
        <begin position="98"/>
        <end position="446"/>
    </location>
</feature>
<feature type="region of interest" description="Disordered" evidence="6">
    <location>
        <begin position="74"/>
        <end position="103"/>
    </location>
</feature>
<evidence type="ECO:0000256" key="4">
    <source>
        <dbReference type="ARBA" id="ARBA00022679"/>
    </source>
</evidence>
<evidence type="ECO:0000256" key="2">
    <source>
        <dbReference type="ARBA" id="ARBA00007441"/>
    </source>
</evidence>
<dbReference type="STRING" id="1160509.A0A3N4IF54"/>
<evidence type="ECO:0000313" key="8">
    <source>
        <dbReference type="EMBL" id="RPA82780.1"/>
    </source>
</evidence>
<evidence type="ECO:0000256" key="5">
    <source>
        <dbReference type="ARBA" id="ARBA00022898"/>
    </source>
</evidence>